<dbReference type="EMBL" id="LMYN01000221">
    <property type="protein sequence ID" value="KRZ98723.1"/>
    <property type="molecule type" value="Genomic_DNA"/>
</dbReference>
<accession>A0A0V1PR72</accession>
<name>A0A0V1PR72_9ASCO</name>
<sequence>MSSGDALPTLTDGDSYTTPAVTVPPNSNNPYIVRQHNPSGTVFIAVGAIVGAIFLSFIFYHLIRSLTASRLAKKTLDGDKEMYEKYQNNNSTAYGGHALTTSSTYNTESVAKLPLLSHHASRQHLGGFNGASGSQIGDTSTIYASETAAATSKHDLTKMFISPTAEVMSHNRTKSGHFGGSTNSLFGGSTSNLVNPSPATNRHSQLVPSLYINNETNNSDYSLNSHAQLQQAHSQQSQQQQQLNTPGKNNRKAIPSMYLEDLIDNE</sequence>
<dbReference type="GO" id="GO:0005935">
    <property type="term" value="C:cellular bud neck"/>
    <property type="evidence" value="ECO:0007669"/>
    <property type="project" value="TreeGrafter"/>
</dbReference>
<dbReference type="Proteomes" id="UP000054251">
    <property type="component" value="Unassembled WGS sequence"/>
</dbReference>
<reference evidence="3 4" key="1">
    <citation type="submission" date="2015-11" db="EMBL/GenBank/DDBJ databases">
        <title>The genome of Debaryomyces fabryi.</title>
        <authorList>
            <person name="Tafer H."/>
            <person name="Lopandic K."/>
        </authorList>
    </citation>
    <scope>NUCLEOTIDE SEQUENCE [LARGE SCALE GENOMIC DNA]</scope>
    <source>
        <strain evidence="3 4">CBS 789</strain>
    </source>
</reference>
<dbReference type="InterPro" id="IPR051009">
    <property type="entry name" value="PRM"/>
</dbReference>
<evidence type="ECO:0000313" key="4">
    <source>
        <dbReference type="Proteomes" id="UP000054251"/>
    </source>
</evidence>
<evidence type="ECO:0008006" key="5">
    <source>
        <dbReference type="Google" id="ProtNLM"/>
    </source>
</evidence>
<feature type="region of interest" description="Disordered" evidence="1">
    <location>
        <begin position="226"/>
        <end position="266"/>
    </location>
</feature>
<feature type="compositionally biased region" description="Low complexity" evidence="1">
    <location>
        <begin position="226"/>
        <end position="243"/>
    </location>
</feature>
<feature type="compositionally biased region" description="Polar residues" evidence="1">
    <location>
        <begin position="12"/>
        <end position="29"/>
    </location>
</feature>
<protein>
    <recommendedName>
        <fullName evidence="5">Vacuolar membrane protein</fullName>
    </recommendedName>
</protein>
<gene>
    <name evidence="3" type="ORF">AC631_05511</name>
</gene>
<dbReference type="GeneID" id="26842520"/>
<proteinExistence type="predicted"/>
<evidence type="ECO:0000256" key="1">
    <source>
        <dbReference type="SAM" id="MobiDB-lite"/>
    </source>
</evidence>
<dbReference type="AlphaFoldDB" id="A0A0V1PR72"/>
<feature type="region of interest" description="Disordered" evidence="1">
    <location>
        <begin position="1"/>
        <end position="29"/>
    </location>
</feature>
<evidence type="ECO:0000313" key="3">
    <source>
        <dbReference type="EMBL" id="KRZ98723.1"/>
    </source>
</evidence>
<dbReference type="PANTHER" id="PTHR36089:SF1">
    <property type="entry name" value="CHITIN SYNTHASE 3 COMPLEX PROTEIN CSI2-RELATED"/>
    <property type="match status" value="1"/>
</dbReference>
<feature type="transmembrane region" description="Helical" evidence="2">
    <location>
        <begin position="42"/>
        <end position="63"/>
    </location>
</feature>
<comment type="caution">
    <text evidence="3">The sequence shown here is derived from an EMBL/GenBank/DDBJ whole genome shotgun (WGS) entry which is preliminary data.</text>
</comment>
<dbReference type="GO" id="GO:0000324">
    <property type="term" value="C:fungal-type vacuole"/>
    <property type="evidence" value="ECO:0007669"/>
    <property type="project" value="TreeGrafter"/>
</dbReference>
<dbReference type="RefSeq" id="XP_015464826.1">
    <property type="nucleotide sequence ID" value="XM_015614340.1"/>
</dbReference>
<keyword evidence="2" id="KW-1133">Transmembrane helix</keyword>
<keyword evidence="2" id="KW-0812">Transmembrane</keyword>
<dbReference type="OrthoDB" id="4065319at2759"/>
<dbReference type="PANTHER" id="PTHR36089">
    <property type="entry name" value="CHITIN SYNTHASE 3 COMPLEX PROTEIN CSI2-RELATED"/>
    <property type="match status" value="1"/>
</dbReference>
<evidence type="ECO:0000256" key="2">
    <source>
        <dbReference type="SAM" id="Phobius"/>
    </source>
</evidence>
<organism evidence="3 4">
    <name type="scientific">Debaryomyces fabryi</name>
    <dbReference type="NCBI Taxonomy" id="58627"/>
    <lineage>
        <taxon>Eukaryota</taxon>
        <taxon>Fungi</taxon>
        <taxon>Dikarya</taxon>
        <taxon>Ascomycota</taxon>
        <taxon>Saccharomycotina</taxon>
        <taxon>Pichiomycetes</taxon>
        <taxon>Debaryomycetaceae</taxon>
        <taxon>Debaryomyces</taxon>
    </lineage>
</organism>
<keyword evidence="2" id="KW-0472">Membrane</keyword>
<keyword evidence="4" id="KW-1185">Reference proteome</keyword>